<accession>A0A6A1VCT4</accession>
<protein>
    <recommendedName>
        <fullName evidence="7">Cell division control protein</fullName>
    </recommendedName>
</protein>
<dbReference type="Pfam" id="PF13401">
    <property type="entry name" value="AAA_22"/>
    <property type="match status" value="1"/>
</dbReference>
<dbReference type="Proteomes" id="UP000516437">
    <property type="component" value="Chromosome 6"/>
</dbReference>
<dbReference type="InterPro" id="IPR003593">
    <property type="entry name" value="AAA+_ATPase"/>
</dbReference>
<dbReference type="InterPro" id="IPR027417">
    <property type="entry name" value="P-loop_NTPase"/>
</dbReference>
<dbReference type="GO" id="GO:0033314">
    <property type="term" value="P:mitotic DNA replication checkpoint signaling"/>
    <property type="evidence" value="ECO:0007669"/>
    <property type="project" value="TreeGrafter"/>
</dbReference>
<evidence type="ECO:0000256" key="5">
    <source>
        <dbReference type="ARBA" id="ARBA00023242"/>
    </source>
</evidence>
<dbReference type="GO" id="GO:0051301">
    <property type="term" value="P:cell division"/>
    <property type="evidence" value="ECO:0007669"/>
    <property type="project" value="UniProtKB-UniRule"/>
</dbReference>
<sequence length="551" mass="61029">MPAIARSKGDSTPQKRRLRSDAAVAQDCAVSTPDKWKSPRRCISASPNSPNGAERDSSENPGKSLVTKLSDKFISKPKWNPGGKREFYAEHMRAAKEALHVSTAPATVLCREEEQRRVLEFCKACVEQEKAGSLYVCGCPGTGKSLSMEIVKQLLVDWAKEAGHQQPDVLTINCTSLAKTSEIFSKILTNVQPRKRANGSSTSALQDIQNLYSQNPRSSGKKMMLIIADELDYLITKDRAVLHDLFMLTTFPSSRCILIGIANAIDLADRFLPRLQSLNCKPTVVTFRAYYKDLLKILQERLSSNSSHSAPTVITGVNWPVVPERHFIGNSTYYFVPGKPTVVTFRAYYKDQILKILQERLSALPYIVFQPQALELCARKVAAASGDMRKALCVCRSAIEVLETELRESSSAFNLSTVEKALPEQQTAAAPDFLGQQEIDVVRLDHMAVALSKTYKSPIVDTIQSLPQHQQNLKLFRGGKKDICRVLQNDYVLAAVTKSSLIPPVGSLELATICRVLNDQVTLNLQYHVSCLRKERAMNQLLSTIQTAGAS</sequence>
<dbReference type="PANTHER" id="PTHR10763:SF26">
    <property type="entry name" value="CELL DIVISION CONTROL PROTEIN 6 HOMOLOG"/>
    <property type="match status" value="1"/>
</dbReference>
<dbReference type="Gene3D" id="1.10.8.60">
    <property type="match status" value="1"/>
</dbReference>
<dbReference type="SUPFAM" id="SSF52540">
    <property type="entry name" value="P-loop containing nucleoside triphosphate hydrolases"/>
    <property type="match status" value="2"/>
</dbReference>
<dbReference type="InterPro" id="IPR049945">
    <property type="entry name" value="AAA_22"/>
</dbReference>
<evidence type="ECO:0000313" key="10">
    <source>
        <dbReference type="EMBL" id="KAB1210662.1"/>
    </source>
</evidence>
<comment type="subcellular location">
    <subcellularLocation>
        <location evidence="1">Nucleus</location>
    </subcellularLocation>
</comment>
<dbReference type="OrthoDB" id="1926878at2759"/>
<dbReference type="InterPro" id="IPR016314">
    <property type="entry name" value="Cdc6/18"/>
</dbReference>
<evidence type="ECO:0000256" key="7">
    <source>
        <dbReference type="PIRNR" id="PIRNR001767"/>
    </source>
</evidence>
<dbReference type="FunFam" id="3.40.50.300:FF:000547">
    <property type="entry name" value="Cell division control protein"/>
    <property type="match status" value="1"/>
</dbReference>
<keyword evidence="6" id="KW-0131">Cell cycle</keyword>
<evidence type="ECO:0000256" key="1">
    <source>
        <dbReference type="ARBA" id="ARBA00004123"/>
    </source>
</evidence>
<dbReference type="FunFam" id="1.10.8.60:FF:000102">
    <property type="entry name" value="Cell division control protein"/>
    <property type="match status" value="1"/>
</dbReference>
<evidence type="ECO:0000259" key="9">
    <source>
        <dbReference type="SMART" id="SM00382"/>
    </source>
</evidence>
<proteinExistence type="inferred from homology"/>
<dbReference type="CDD" id="cd00009">
    <property type="entry name" value="AAA"/>
    <property type="match status" value="1"/>
</dbReference>
<dbReference type="GO" id="GO:0005634">
    <property type="term" value="C:nucleus"/>
    <property type="evidence" value="ECO:0007669"/>
    <property type="project" value="UniProtKB-SubCell"/>
</dbReference>
<keyword evidence="4" id="KW-0235">DNA replication</keyword>
<dbReference type="PANTHER" id="PTHR10763">
    <property type="entry name" value="CELL DIVISION CONTROL PROTEIN 6-RELATED"/>
    <property type="match status" value="1"/>
</dbReference>
<dbReference type="Gene3D" id="3.40.50.300">
    <property type="entry name" value="P-loop containing nucleotide triphosphate hydrolases"/>
    <property type="match status" value="1"/>
</dbReference>
<comment type="similarity">
    <text evidence="2 7">Belongs to the CDC6/cdc18 family.</text>
</comment>
<evidence type="ECO:0000256" key="3">
    <source>
        <dbReference type="ARBA" id="ARBA00022618"/>
    </source>
</evidence>
<dbReference type="SMART" id="SM00382">
    <property type="entry name" value="AAA"/>
    <property type="match status" value="1"/>
</dbReference>
<evidence type="ECO:0000256" key="8">
    <source>
        <dbReference type="SAM" id="MobiDB-lite"/>
    </source>
</evidence>
<keyword evidence="5" id="KW-0539">Nucleus</keyword>
<name>A0A6A1VCT4_9ROSI</name>
<feature type="domain" description="AAA+ ATPase" evidence="9">
    <location>
        <begin position="130"/>
        <end position="281"/>
    </location>
</feature>
<keyword evidence="3 10" id="KW-0132">Cell division</keyword>
<dbReference type="InterPro" id="IPR050311">
    <property type="entry name" value="ORC1/CDC6"/>
</dbReference>
<dbReference type="GO" id="GO:0006270">
    <property type="term" value="P:DNA replication initiation"/>
    <property type="evidence" value="ECO:0007669"/>
    <property type="project" value="UniProtKB-UniRule"/>
</dbReference>
<evidence type="ECO:0000256" key="4">
    <source>
        <dbReference type="ARBA" id="ARBA00022705"/>
    </source>
</evidence>
<comment type="caution">
    <text evidence="10">The sequence shown here is derived from an EMBL/GenBank/DDBJ whole genome shotgun (WGS) entry which is preliminary data.</text>
</comment>
<reference evidence="10 11" key="1">
    <citation type="journal article" date="2019" name="Plant Biotechnol. J.">
        <title>The red bayberry genome and genetic basis of sex determination.</title>
        <authorList>
            <person name="Jia H.M."/>
            <person name="Jia H.J."/>
            <person name="Cai Q.L."/>
            <person name="Wang Y."/>
            <person name="Zhao H.B."/>
            <person name="Yang W.F."/>
            <person name="Wang G.Y."/>
            <person name="Li Y.H."/>
            <person name="Zhan D.L."/>
            <person name="Shen Y.T."/>
            <person name="Niu Q.F."/>
            <person name="Chang L."/>
            <person name="Qiu J."/>
            <person name="Zhao L."/>
            <person name="Xie H.B."/>
            <person name="Fu W.Y."/>
            <person name="Jin J."/>
            <person name="Li X.W."/>
            <person name="Jiao Y."/>
            <person name="Zhou C.C."/>
            <person name="Tu T."/>
            <person name="Chai C.Y."/>
            <person name="Gao J.L."/>
            <person name="Fan L.J."/>
            <person name="van de Weg E."/>
            <person name="Wang J.Y."/>
            <person name="Gao Z.S."/>
        </authorList>
    </citation>
    <scope>NUCLEOTIDE SEQUENCE [LARGE SCALE GENOMIC DNA]</scope>
    <source>
        <tissue evidence="10">Leaves</tissue>
    </source>
</reference>
<dbReference type="GO" id="GO:0016887">
    <property type="term" value="F:ATP hydrolysis activity"/>
    <property type="evidence" value="ECO:0007669"/>
    <property type="project" value="InterPro"/>
</dbReference>
<dbReference type="Pfam" id="PF22606">
    <property type="entry name" value="Cdc6-ORC-like_ATPase_lid"/>
    <property type="match status" value="1"/>
</dbReference>
<dbReference type="PIRSF" id="PIRSF001767">
    <property type="entry name" value="Cdc6"/>
    <property type="match status" value="1"/>
</dbReference>
<feature type="region of interest" description="Disordered" evidence="8">
    <location>
        <begin position="1"/>
        <end position="66"/>
    </location>
</feature>
<keyword evidence="11" id="KW-1185">Reference proteome</keyword>
<dbReference type="InterPro" id="IPR054425">
    <property type="entry name" value="Cdc6_ORC1-like_ATPase_lid"/>
</dbReference>
<dbReference type="EMBL" id="RXIC02000024">
    <property type="protein sequence ID" value="KAB1210662.1"/>
    <property type="molecule type" value="Genomic_DNA"/>
</dbReference>
<gene>
    <name evidence="10" type="ORF">CJ030_MR6G009102</name>
</gene>
<organism evidence="10 11">
    <name type="scientific">Morella rubra</name>
    <name type="common">Chinese bayberry</name>
    <dbReference type="NCBI Taxonomy" id="262757"/>
    <lineage>
        <taxon>Eukaryota</taxon>
        <taxon>Viridiplantae</taxon>
        <taxon>Streptophyta</taxon>
        <taxon>Embryophyta</taxon>
        <taxon>Tracheophyta</taxon>
        <taxon>Spermatophyta</taxon>
        <taxon>Magnoliopsida</taxon>
        <taxon>eudicotyledons</taxon>
        <taxon>Gunneridae</taxon>
        <taxon>Pentapetalae</taxon>
        <taxon>rosids</taxon>
        <taxon>fabids</taxon>
        <taxon>Fagales</taxon>
        <taxon>Myricaceae</taxon>
        <taxon>Morella</taxon>
    </lineage>
</organism>
<evidence type="ECO:0000313" key="11">
    <source>
        <dbReference type="Proteomes" id="UP000516437"/>
    </source>
</evidence>
<dbReference type="GO" id="GO:0003688">
    <property type="term" value="F:DNA replication origin binding"/>
    <property type="evidence" value="ECO:0007669"/>
    <property type="project" value="TreeGrafter"/>
</dbReference>
<evidence type="ECO:0000256" key="2">
    <source>
        <dbReference type="ARBA" id="ARBA00006184"/>
    </source>
</evidence>
<dbReference type="AlphaFoldDB" id="A0A6A1VCT4"/>
<evidence type="ECO:0000256" key="6">
    <source>
        <dbReference type="ARBA" id="ARBA00023306"/>
    </source>
</evidence>